<evidence type="ECO:0000313" key="1">
    <source>
        <dbReference type="EMBL" id="AOY56676.1"/>
    </source>
</evidence>
<accession>A0A1D9E0V4</accession>
<dbReference type="AlphaFoldDB" id="A0A1D9E0V4"/>
<dbReference type="STRING" id="535712.A4Z71_00750"/>
<dbReference type="Pfam" id="PF05768">
    <property type="entry name" value="Glrx-like"/>
    <property type="match status" value="1"/>
</dbReference>
<sequence>MLIGKPGCHLCDDARVVIDQVISQFRQENPAAEISYVEQNILEDEELLRIHHDEIPVLKINGLVHNFWKIDPERFRAALEKLVS</sequence>
<dbReference type="EMBL" id="CP015208">
    <property type="protein sequence ID" value="AOY56676.1"/>
    <property type="molecule type" value="Genomic_DNA"/>
</dbReference>
<dbReference type="Gene3D" id="3.40.30.10">
    <property type="entry name" value="Glutaredoxin"/>
    <property type="match status" value="1"/>
</dbReference>
<protein>
    <recommendedName>
        <fullName evidence="3">Thioredoxin</fullName>
    </recommendedName>
</protein>
<reference evidence="1 2" key="1">
    <citation type="journal article" date="2016" name="Biochim. Biophys. Acta">
        <title>Photochemical characterization of actinorhodopsin and its functional existence in the natural host.</title>
        <authorList>
            <person name="Nakamura S."/>
            <person name="Kikukawa T."/>
            <person name="Tamogami J."/>
            <person name="Kamiya M."/>
            <person name="Aizawa T."/>
            <person name="Hahn M.W."/>
            <person name="Ihara K."/>
            <person name="Kamo N."/>
            <person name="Demura M."/>
        </authorList>
    </citation>
    <scope>NUCLEOTIDE SEQUENCE [LARGE SCALE GENOMIC DNA]</scope>
    <source>
        <strain evidence="1 2">MWH-Dar1</strain>
    </source>
</reference>
<evidence type="ECO:0000313" key="2">
    <source>
        <dbReference type="Proteomes" id="UP000243784"/>
    </source>
</evidence>
<keyword evidence="2" id="KW-1185">Reference proteome</keyword>
<dbReference type="InterPro" id="IPR008554">
    <property type="entry name" value="Glutaredoxin-like"/>
</dbReference>
<dbReference type="Proteomes" id="UP000243784">
    <property type="component" value="Chromosome"/>
</dbReference>
<organism evidence="1 2">
    <name type="scientific">Candidatus Rhodoluna planktonica</name>
    <dbReference type="NCBI Taxonomy" id="535712"/>
    <lineage>
        <taxon>Bacteria</taxon>
        <taxon>Bacillati</taxon>
        <taxon>Actinomycetota</taxon>
        <taxon>Actinomycetes</taxon>
        <taxon>Micrococcales</taxon>
        <taxon>Microbacteriaceae</taxon>
        <taxon>Luna cluster</taxon>
        <taxon>Luna-1 subcluster</taxon>
        <taxon>Rhodoluna</taxon>
    </lineage>
</organism>
<dbReference type="KEGG" id="rpla:A4Z71_00750"/>
<name>A0A1D9E0V4_9MICO</name>
<dbReference type="SUPFAM" id="SSF52833">
    <property type="entry name" value="Thioredoxin-like"/>
    <property type="match status" value="1"/>
</dbReference>
<evidence type="ECO:0008006" key="3">
    <source>
        <dbReference type="Google" id="ProtNLM"/>
    </source>
</evidence>
<dbReference type="InterPro" id="IPR036249">
    <property type="entry name" value="Thioredoxin-like_sf"/>
</dbReference>
<dbReference type="OrthoDB" id="8779161at2"/>
<gene>
    <name evidence="1" type="ORF">A4Z71_00750</name>
</gene>
<proteinExistence type="predicted"/>